<feature type="compositionally biased region" description="Polar residues" evidence="1">
    <location>
        <begin position="242"/>
        <end position="261"/>
    </location>
</feature>
<name>A0A5N5D557_9PEZI</name>
<gene>
    <name evidence="2" type="ORF">DBV05_g8590</name>
</gene>
<dbReference type="Proteomes" id="UP000325902">
    <property type="component" value="Unassembled WGS sequence"/>
</dbReference>
<dbReference type="AlphaFoldDB" id="A0A5N5D557"/>
<accession>A0A5N5D557</accession>
<proteinExistence type="predicted"/>
<keyword evidence="3" id="KW-1185">Reference proteome</keyword>
<feature type="compositionally biased region" description="Low complexity" evidence="1">
    <location>
        <begin position="262"/>
        <end position="278"/>
    </location>
</feature>
<protein>
    <submittedName>
        <fullName evidence="2">Uncharacterized protein</fullName>
    </submittedName>
</protein>
<evidence type="ECO:0000313" key="3">
    <source>
        <dbReference type="Proteomes" id="UP000325902"/>
    </source>
</evidence>
<evidence type="ECO:0000313" key="2">
    <source>
        <dbReference type="EMBL" id="KAB2572717.1"/>
    </source>
</evidence>
<feature type="region of interest" description="Disordered" evidence="1">
    <location>
        <begin position="237"/>
        <end position="295"/>
    </location>
</feature>
<dbReference type="OrthoDB" id="3944737at2759"/>
<reference evidence="2 3" key="1">
    <citation type="journal article" date="2019" name="Sci. Rep.">
        <title>A multi-omics analysis of the grapevine pathogen Lasiodiplodia theobromae reveals that temperature affects the expression of virulence- and pathogenicity-related genes.</title>
        <authorList>
            <person name="Felix C."/>
            <person name="Meneses R."/>
            <person name="Goncalves M.F.M."/>
            <person name="Tilleman L."/>
            <person name="Duarte A.S."/>
            <person name="Jorrin-Novo J.V."/>
            <person name="Van de Peer Y."/>
            <person name="Deforce D."/>
            <person name="Van Nieuwerburgh F."/>
            <person name="Esteves A.C."/>
            <person name="Alves A."/>
        </authorList>
    </citation>
    <scope>NUCLEOTIDE SEQUENCE [LARGE SCALE GENOMIC DNA]</scope>
    <source>
        <strain evidence="2 3">LA-SOL3</strain>
    </source>
</reference>
<comment type="caution">
    <text evidence="2">The sequence shown here is derived from an EMBL/GenBank/DDBJ whole genome shotgun (WGS) entry which is preliminary data.</text>
</comment>
<dbReference type="EMBL" id="VCHE01000072">
    <property type="protein sequence ID" value="KAB2572717.1"/>
    <property type="molecule type" value="Genomic_DNA"/>
</dbReference>
<organism evidence="2 3">
    <name type="scientific">Lasiodiplodia theobromae</name>
    <dbReference type="NCBI Taxonomy" id="45133"/>
    <lineage>
        <taxon>Eukaryota</taxon>
        <taxon>Fungi</taxon>
        <taxon>Dikarya</taxon>
        <taxon>Ascomycota</taxon>
        <taxon>Pezizomycotina</taxon>
        <taxon>Dothideomycetes</taxon>
        <taxon>Dothideomycetes incertae sedis</taxon>
        <taxon>Botryosphaeriales</taxon>
        <taxon>Botryosphaeriaceae</taxon>
        <taxon>Lasiodiplodia</taxon>
    </lineage>
</organism>
<evidence type="ECO:0000256" key="1">
    <source>
        <dbReference type="SAM" id="MobiDB-lite"/>
    </source>
</evidence>
<sequence length="353" mass="39125">MNRKTPMQYLSLPNLQWAIKPGITPSTHDSDVVIDGWEPMTDFTRDNIESLLGHILGRTYDFPPNPLPVERAHLLVRNEDCLDFAVISWNVEIVNTVVRVVTKELPQPGAHLLWSKGAAAHIDGGLTPDWSAVESTDLHFTRPGWIAGDSKMFPEGFPKRSDGEADHRKARACIEQVLNYASRWNTRYAYLITPYELVVIRGKLDPTTQRQFTTRALGQPPLPVTPSAASRQRLSNIYAPQRTPTSSIAGTSWTPPRQQQRPPAVTPTSARSSPSTAADSDRTYQQSPGGERRARMMSAEVAVIPWHSDDSNGLSVNLAMLAIHVLAKIKNSLEEGYPPIHEDPAYRGALGLD</sequence>